<evidence type="ECO:0000313" key="3">
    <source>
        <dbReference type="Proteomes" id="UP000244896"/>
    </source>
</evidence>
<feature type="signal peptide" evidence="1">
    <location>
        <begin position="1"/>
        <end position="22"/>
    </location>
</feature>
<name>A0A2U8E7N6_9BACT</name>
<feature type="chain" id="PRO_5016008925" description="Alpha-L-rhamnosidase six-hairpin glycosidase domain-containing protein" evidence="1">
    <location>
        <begin position="23"/>
        <end position="1149"/>
    </location>
</feature>
<keyword evidence="3" id="KW-1185">Reference proteome</keyword>
<dbReference type="EMBL" id="CP023004">
    <property type="protein sequence ID" value="AWI10624.1"/>
    <property type="molecule type" value="Genomic_DNA"/>
</dbReference>
<evidence type="ECO:0000256" key="1">
    <source>
        <dbReference type="SAM" id="SignalP"/>
    </source>
</evidence>
<reference evidence="2 3" key="1">
    <citation type="journal article" date="2018" name="Syst. Appl. Microbiol.">
        <title>Ereboglobus luteus gen. nov. sp. nov. from cockroach guts, and new insights into the oxygen relationship of the genera Opitutus and Didymococcus (Verrucomicrobia: Opitutaceae).</title>
        <authorList>
            <person name="Tegtmeier D."/>
            <person name="Belitz A."/>
            <person name="Radek R."/>
            <person name="Heimerl T."/>
            <person name="Brune A."/>
        </authorList>
    </citation>
    <scope>NUCLEOTIDE SEQUENCE [LARGE SCALE GENOMIC DNA]</scope>
    <source>
        <strain evidence="2 3">Ho45</strain>
    </source>
</reference>
<protein>
    <recommendedName>
        <fullName evidence="4">Alpha-L-rhamnosidase six-hairpin glycosidase domain-containing protein</fullName>
    </recommendedName>
</protein>
<evidence type="ECO:0008006" key="4">
    <source>
        <dbReference type="Google" id="ProtNLM"/>
    </source>
</evidence>
<proteinExistence type="predicted"/>
<sequence>MHMLKSPAAGLAMLAFACVALATSTQPVRAAEATLLVEPETFIALDSWQRVRDHIQSGNQPGTAFAGVNITQPGSYHVWTRTQNFINNQSGKRRLLIKIDGERAARESGAHTADGWAWEHVGEMKLDAGLRMIEIVDTARNYGRLEAILLTTTAIDPNTRPRNSFNSVRTPVVQPGRVFTAHAPQPSAPDANSRTLAELKNKTATIVFRATQTAGGENRVWREVRCKNAKGQPLTIDAGAEPLFLLSSEKNTASFNAFYPVWKTDAQVDWRLGGHVMRRAADLRDPYVAGAIARFDPVSARQLANGKVEVTYQSDSGAPGTPATIRAIWSLPADGFAARVEVSHEVGKDAWYSFAFSCGQSVPREEVAAVMLPPVYQFRRIPEGPEMITSSITPHPYALIEAKARAESPAITRGIVAAPDFLDTAWPGRTNARFGFTLLAPNGEAQPWSFSPILGADGSQLKRGDTLRAAWHVVMAPQSWEQVMRDADTRLYGVTDYREPVTTSITDQALNIIDLIADDKAGGWDARLKGPENIESPSTVTHAAPLIYLSSALLTKDEDFYWKRALPTIEYLLSRPSAHFATKPKNNSYVTTNSSRIGFRNLFYGSVVWQGVDDLTRRLNPWLDSYIRDAENRPFKPANSGTETDWSGWLALYRQKPDAALLKRIQANADGWITRAFETNPNLASPIGIQPFYNVSYYPCWWDLLDLHELTGEQRYVDAARRGAAHTIAGLWVAPQPAGGNTTLYPNNKYVCNHTIWWKGDASYRLGWPDGLKPHARATVTFDLPEKQVPAWVVSPVGLGLEQPTTYFNACTNGMSNIMLSVWAANLLRLYGETGDEYYRTFARNTIIGRGANYPGYYLSGFTDIMQNADYPRTGPDITSFYWHHAPVHLAMLVDYLVTDADVRTKGAIRFPYSKQQGYVWFTSRIYGGRPGRVFDDAECRLWLDREKFRVDNPKLDYFGARGKTKFHLVILNQARGAETAAVTIDRNAIGIPIGKKPFLRIIGNPNAKTKPRLTANKQGQYTVTLPARGIAVITFDANEEAAPAIPALQTKPVTTKLEKPWGEMRAFRIRSPFGRDSLYVALAAQPPAGSIATIEIETDGAAPVTQTLDAFPYEFSLPGIAMDKSVRFRLELTAPGQPTTTTRWFVMD</sequence>
<dbReference type="Proteomes" id="UP000244896">
    <property type="component" value="Chromosome"/>
</dbReference>
<dbReference type="KEGG" id="elut:CKA38_09655"/>
<organism evidence="2 3">
    <name type="scientific">Ereboglobus luteus</name>
    <dbReference type="NCBI Taxonomy" id="1796921"/>
    <lineage>
        <taxon>Bacteria</taxon>
        <taxon>Pseudomonadati</taxon>
        <taxon>Verrucomicrobiota</taxon>
        <taxon>Opitutia</taxon>
        <taxon>Opitutales</taxon>
        <taxon>Opitutaceae</taxon>
        <taxon>Ereboglobus</taxon>
    </lineage>
</organism>
<evidence type="ECO:0000313" key="2">
    <source>
        <dbReference type="EMBL" id="AWI10624.1"/>
    </source>
</evidence>
<dbReference type="AlphaFoldDB" id="A0A2U8E7N6"/>
<keyword evidence="1" id="KW-0732">Signal</keyword>
<dbReference type="OrthoDB" id="3796513at2"/>
<gene>
    <name evidence="2" type="ORF">CKA38_09655</name>
</gene>
<dbReference type="PROSITE" id="PS51257">
    <property type="entry name" value="PROKAR_LIPOPROTEIN"/>
    <property type="match status" value="1"/>
</dbReference>
<accession>A0A2U8E7N6</accession>